<keyword evidence="1" id="KW-0732">Signal</keyword>
<reference evidence="2" key="1">
    <citation type="submission" date="2020-06" db="EMBL/GenBank/DDBJ databases">
        <title>WGS assembly of Ceratodon purpureus strain R40.</title>
        <authorList>
            <person name="Carey S.B."/>
            <person name="Jenkins J."/>
            <person name="Shu S."/>
            <person name="Lovell J.T."/>
            <person name="Sreedasyam A."/>
            <person name="Maumus F."/>
            <person name="Tiley G.P."/>
            <person name="Fernandez-Pozo N."/>
            <person name="Barry K."/>
            <person name="Chen C."/>
            <person name="Wang M."/>
            <person name="Lipzen A."/>
            <person name="Daum C."/>
            <person name="Saski C.A."/>
            <person name="Payton A.C."/>
            <person name="Mcbreen J.C."/>
            <person name="Conrad R.E."/>
            <person name="Kollar L.M."/>
            <person name="Olsson S."/>
            <person name="Huttunen S."/>
            <person name="Landis J.B."/>
            <person name="Wickett N.J."/>
            <person name="Johnson M.G."/>
            <person name="Rensing S.A."/>
            <person name="Grimwood J."/>
            <person name="Schmutz J."/>
            <person name="Mcdaniel S.F."/>
        </authorList>
    </citation>
    <scope>NUCLEOTIDE SEQUENCE</scope>
    <source>
        <strain evidence="2">R40</strain>
    </source>
</reference>
<evidence type="ECO:0000313" key="3">
    <source>
        <dbReference type="Proteomes" id="UP000822688"/>
    </source>
</evidence>
<sequence>MCNFALILLHPLFWCHLYVLRIRSERNTYKDAGTPPDTVLNLHRIKKYTMCVISATPRHC</sequence>
<evidence type="ECO:0008006" key="4">
    <source>
        <dbReference type="Google" id="ProtNLM"/>
    </source>
</evidence>
<evidence type="ECO:0000313" key="2">
    <source>
        <dbReference type="EMBL" id="KAG0573656.1"/>
    </source>
</evidence>
<accession>A0A8T0HS36</accession>
<keyword evidence="3" id="KW-1185">Reference proteome</keyword>
<name>A0A8T0HS36_CERPU</name>
<evidence type="ECO:0000256" key="1">
    <source>
        <dbReference type="SAM" id="SignalP"/>
    </source>
</evidence>
<gene>
    <name evidence="2" type="ORF">KC19_VG197600</name>
</gene>
<dbReference type="AlphaFoldDB" id="A0A8T0HS36"/>
<protein>
    <recommendedName>
        <fullName evidence="4">Secreted protein</fullName>
    </recommendedName>
</protein>
<dbReference type="EMBL" id="CM026426">
    <property type="protein sequence ID" value="KAG0573656.1"/>
    <property type="molecule type" value="Genomic_DNA"/>
</dbReference>
<dbReference type="Proteomes" id="UP000822688">
    <property type="component" value="Chromosome V"/>
</dbReference>
<feature type="chain" id="PRO_5035784568" description="Secreted protein" evidence="1">
    <location>
        <begin position="25"/>
        <end position="60"/>
    </location>
</feature>
<organism evidence="2 3">
    <name type="scientific">Ceratodon purpureus</name>
    <name type="common">Fire moss</name>
    <name type="synonym">Dicranum purpureum</name>
    <dbReference type="NCBI Taxonomy" id="3225"/>
    <lineage>
        <taxon>Eukaryota</taxon>
        <taxon>Viridiplantae</taxon>
        <taxon>Streptophyta</taxon>
        <taxon>Embryophyta</taxon>
        <taxon>Bryophyta</taxon>
        <taxon>Bryophytina</taxon>
        <taxon>Bryopsida</taxon>
        <taxon>Dicranidae</taxon>
        <taxon>Pseudoditrichales</taxon>
        <taxon>Ditrichaceae</taxon>
        <taxon>Ceratodon</taxon>
    </lineage>
</organism>
<feature type="signal peptide" evidence="1">
    <location>
        <begin position="1"/>
        <end position="24"/>
    </location>
</feature>
<comment type="caution">
    <text evidence="2">The sequence shown here is derived from an EMBL/GenBank/DDBJ whole genome shotgun (WGS) entry which is preliminary data.</text>
</comment>
<proteinExistence type="predicted"/>